<evidence type="ECO:0000256" key="2">
    <source>
        <dbReference type="SAM" id="SignalP"/>
    </source>
</evidence>
<proteinExistence type="predicted"/>
<feature type="signal peptide" evidence="2">
    <location>
        <begin position="1"/>
        <end position="31"/>
    </location>
</feature>
<dbReference type="EMBL" id="CP037920">
    <property type="protein sequence ID" value="QDT98632.1"/>
    <property type="molecule type" value="Genomic_DNA"/>
</dbReference>
<evidence type="ECO:0000313" key="4">
    <source>
        <dbReference type="Proteomes" id="UP000318704"/>
    </source>
</evidence>
<dbReference type="AlphaFoldDB" id="A0A517W049"/>
<evidence type="ECO:0000256" key="1">
    <source>
        <dbReference type="SAM" id="Coils"/>
    </source>
</evidence>
<sequence precursor="true">MKKMSSILQLRFSLVLAVSIAACLASSMAVAQSVCLPAPRLLTTMPMGGQVGTSFDVKITGQHLENVDELSFSHPGITAKKKLGADGKPVANTYVVSIAKDCPSGVHEARVMTRLGVSTTRAFNVGTLAEVTQAKPNTTLETALKLDLNSICNAVMTRQKIDHYTFEASKGQRIVVDCASKGIDSKLKPVLIIADEQGMDLLVERRGGALDFTAPETGKYVIKVHGLTYDGGPYYFYRLAVRSAAEKEIVPRLPSIQTVSAFSWPPAGLTDEAIRPEAEPNNQHTQAQKITLPCDITGSFFPAADVDTFEFTAKKGDVWWVEVASERLGRPTDPSIVVQHVSVEGKKEKLTDVVELSDIPSPVKISSNGYSYDGPPYNAGSSDIIGKVEIKQDGIHRLQLRDLFGGTRNDPLNIYRLIIRKAAPDFALVGWGLHMNLRNGDRNALSKPIALRAGATMPIEVVVVRRDGFDGEIELYMENLPQGVTAAGLKIPKGKSRGIMLVTASENAPRGLTSASFLGQATINGKTVTRPCRMASMQWPVKNAWSEVPSPRLLADVPVSVSNSELATITIAPTEDKVWEVTAGEKLTIPLTHLRRSEFSGANITLKTFGAGFERVPAFDAPLKAESSEAVLDLAKLKTPPGEYQIAFYGYAVAKYRENLEAVASAKSELERAKIEAEALSLEAEKLVLNSKTASQAEKANAEKAAQAASEKVKSAQAAVKTADKLLKAATARAKPKDIVDIIVSKPIQIRVNPAKKAK</sequence>
<protein>
    <recommendedName>
        <fullName evidence="5">Serine protease</fullName>
    </recommendedName>
</protein>
<reference evidence="3 4" key="1">
    <citation type="submission" date="2019-03" db="EMBL/GenBank/DDBJ databases">
        <title>Deep-cultivation of Planctomycetes and their phenomic and genomic characterization uncovers novel biology.</title>
        <authorList>
            <person name="Wiegand S."/>
            <person name="Jogler M."/>
            <person name="Boedeker C."/>
            <person name="Pinto D."/>
            <person name="Vollmers J."/>
            <person name="Rivas-Marin E."/>
            <person name="Kohn T."/>
            <person name="Peeters S.H."/>
            <person name="Heuer A."/>
            <person name="Rast P."/>
            <person name="Oberbeckmann S."/>
            <person name="Bunk B."/>
            <person name="Jeske O."/>
            <person name="Meyerdierks A."/>
            <person name="Storesund J.E."/>
            <person name="Kallscheuer N."/>
            <person name="Luecker S."/>
            <person name="Lage O.M."/>
            <person name="Pohl T."/>
            <person name="Merkel B.J."/>
            <person name="Hornburger P."/>
            <person name="Mueller R.-W."/>
            <person name="Bruemmer F."/>
            <person name="Labrenz M."/>
            <person name="Spormann A.M."/>
            <person name="Op den Camp H."/>
            <person name="Overmann J."/>
            <person name="Amann R."/>
            <person name="Jetten M.S.M."/>
            <person name="Mascher T."/>
            <person name="Medema M.H."/>
            <person name="Devos D.P."/>
            <person name="Kaster A.-K."/>
            <person name="Ovreas L."/>
            <person name="Rohde M."/>
            <person name="Galperin M.Y."/>
            <person name="Jogler C."/>
        </authorList>
    </citation>
    <scope>NUCLEOTIDE SEQUENCE [LARGE SCALE GENOMIC DNA]</scope>
    <source>
        <strain evidence="3 4">V144</strain>
    </source>
</reference>
<name>A0A517W049_9PLAN</name>
<evidence type="ECO:0000313" key="3">
    <source>
        <dbReference type="EMBL" id="QDT98632.1"/>
    </source>
</evidence>
<dbReference type="Proteomes" id="UP000318704">
    <property type="component" value="Chromosome"/>
</dbReference>
<accession>A0A517W049</accession>
<dbReference type="Gene3D" id="2.60.120.380">
    <property type="match status" value="2"/>
</dbReference>
<evidence type="ECO:0008006" key="5">
    <source>
        <dbReference type="Google" id="ProtNLM"/>
    </source>
</evidence>
<keyword evidence="2" id="KW-0732">Signal</keyword>
<dbReference type="PROSITE" id="PS51257">
    <property type="entry name" value="PROKAR_LIPOPROTEIN"/>
    <property type="match status" value="1"/>
</dbReference>
<feature type="coiled-coil region" evidence="1">
    <location>
        <begin position="653"/>
        <end position="719"/>
    </location>
</feature>
<feature type="chain" id="PRO_5021927183" description="Serine protease" evidence="2">
    <location>
        <begin position="32"/>
        <end position="759"/>
    </location>
</feature>
<dbReference type="KEGG" id="gaw:V144x_41390"/>
<organism evidence="3 4">
    <name type="scientific">Gimesia aquarii</name>
    <dbReference type="NCBI Taxonomy" id="2527964"/>
    <lineage>
        <taxon>Bacteria</taxon>
        <taxon>Pseudomonadati</taxon>
        <taxon>Planctomycetota</taxon>
        <taxon>Planctomycetia</taxon>
        <taxon>Planctomycetales</taxon>
        <taxon>Planctomycetaceae</taxon>
        <taxon>Gimesia</taxon>
    </lineage>
</organism>
<keyword evidence="1" id="KW-0175">Coiled coil</keyword>
<gene>
    <name evidence="3" type="ORF">V144x_41390</name>
</gene>